<evidence type="ECO:0000313" key="2">
    <source>
        <dbReference type="Proteomes" id="UP000233551"/>
    </source>
</evidence>
<dbReference type="EMBL" id="PGOL01000974">
    <property type="protein sequence ID" value="PKI62368.1"/>
    <property type="molecule type" value="Genomic_DNA"/>
</dbReference>
<evidence type="ECO:0000313" key="1">
    <source>
        <dbReference type="EMBL" id="PKI62368.1"/>
    </source>
</evidence>
<dbReference type="Proteomes" id="UP000233551">
    <property type="component" value="Unassembled WGS sequence"/>
</dbReference>
<accession>A0A2I0K1D6</accession>
<organism evidence="1 2">
    <name type="scientific">Punica granatum</name>
    <name type="common">Pomegranate</name>
    <dbReference type="NCBI Taxonomy" id="22663"/>
    <lineage>
        <taxon>Eukaryota</taxon>
        <taxon>Viridiplantae</taxon>
        <taxon>Streptophyta</taxon>
        <taxon>Embryophyta</taxon>
        <taxon>Tracheophyta</taxon>
        <taxon>Spermatophyta</taxon>
        <taxon>Magnoliopsida</taxon>
        <taxon>eudicotyledons</taxon>
        <taxon>Gunneridae</taxon>
        <taxon>Pentapetalae</taxon>
        <taxon>rosids</taxon>
        <taxon>malvids</taxon>
        <taxon>Myrtales</taxon>
        <taxon>Lythraceae</taxon>
        <taxon>Punica</taxon>
    </lineage>
</organism>
<proteinExistence type="predicted"/>
<comment type="caution">
    <text evidence="1">The sequence shown here is derived from an EMBL/GenBank/DDBJ whole genome shotgun (WGS) entry which is preliminary data.</text>
</comment>
<protein>
    <submittedName>
        <fullName evidence="1">Uncharacterized protein</fullName>
    </submittedName>
</protein>
<reference evidence="1 2" key="1">
    <citation type="submission" date="2017-11" db="EMBL/GenBank/DDBJ databases">
        <title>De-novo sequencing of pomegranate (Punica granatum L.) genome.</title>
        <authorList>
            <person name="Akparov Z."/>
            <person name="Amiraslanov A."/>
            <person name="Hajiyeva S."/>
            <person name="Abbasov M."/>
            <person name="Kaur K."/>
            <person name="Hamwieh A."/>
            <person name="Solovyev V."/>
            <person name="Salamov A."/>
            <person name="Braich B."/>
            <person name="Kosarev P."/>
            <person name="Mahmoud A."/>
            <person name="Hajiyev E."/>
            <person name="Babayeva S."/>
            <person name="Izzatullayeva V."/>
            <person name="Mammadov A."/>
            <person name="Mammadov A."/>
            <person name="Sharifova S."/>
            <person name="Ojaghi J."/>
            <person name="Eynullazada K."/>
            <person name="Bayramov B."/>
            <person name="Abdulazimova A."/>
            <person name="Shahmuradov I."/>
        </authorList>
    </citation>
    <scope>NUCLEOTIDE SEQUENCE [LARGE SCALE GENOMIC DNA]</scope>
    <source>
        <strain evidence="2">cv. AG2017</strain>
        <tissue evidence="1">Leaf</tissue>
    </source>
</reference>
<dbReference type="AlphaFoldDB" id="A0A2I0K1D6"/>
<name>A0A2I0K1D6_PUNGR</name>
<keyword evidence="2" id="KW-1185">Reference proteome</keyword>
<sequence>MDELRTIRVSVAEVALTYRLSINEQAIKYALSRAVHSSHPFCVFHRSPAPTQAIPAVAPALTKLHCEEQASLRGREEALVVMVMEKKPEQRVLGLGRQAK</sequence>
<gene>
    <name evidence="1" type="ORF">CRG98_017174</name>
</gene>